<keyword evidence="1" id="KW-0812">Transmembrane</keyword>
<organism evidence="2">
    <name type="scientific">uncultured Desulfobacterium sp</name>
    <dbReference type="NCBI Taxonomy" id="201089"/>
    <lineage>
        <taxon>Bacteria</taxon>
        <taxon>Pseudomonadati</taxon>
        <taxon>Thermodesulfobacteriota</taxon>
        <taxon>Desulfobacteria</taxon>
        <taxon>Desulfobacterales</taxon>
        <taxon>Desulfobacteriaceae</taxon>
        <taxon>Desulfobacterium</taxon>
        <taxon>environmental samples</taxon>
    </lineage>
</organism>
<proteinExistence type="predicted"/>
<keyword evidence="1" id="KW-1133">Transmembrane helix</keyword>
<accession>A0A445MT03</accession>
<protein>
    <submittedName>
        <fullName evidence="2">Uncharacterized protein</fullName>
    </submittedName>
</protein>
<reference evidence="2" key="1">
    <citation type="submission" date="2018-01" db="EMBL/GenBank/DDBJ databases">
        <authorList>
            <person name="Regsiter A."/>
            <person name="William W."/>
        </authorList>
    </citation>
    <scope>NUCLEOTIDE SEQUENCE</scope>
    <source>
        <strain evidence="2">TRIP AH-1</strain>
    </source>
</reference>
<sequence>MMDENSWVIPLERGPQLGLLQLLTGSMFGFESKAKVTSKDSYALINAIHCYRNRTEHSDGQGIHLGIAVAAIITCVELLACLDREMKS</sequence>
<gene>
    <name evidence="2" type="ORF">PITCH_A140087</name>
</gene>
<dbReference type="AlphaFoldDB" id="A0A445MT03"/>
<keyword evidence="1" id="KW-0472">Membrane</keyword>
<name>A0A445MT03_9BACT</name>
<evidence type="ECO:0000313" key="2">
    <source>
        <dbReference type="EMBL" id="SPD72607.1"/>
    </source>
</evidence>
<dbReference type="EMBL" id="OJIN01000046">
    <property type="protein sequence ID" value="SPD72607.1"/>
    <property type="molecule type" value="Genomic_DNA"/>
</dbReference>
<feature type="transmembrane region" description="Helical" evidence="1">
    <location>
        <begin position="62"/>
        <end position="82"/>
    </location>
</feature>
<evidence type="ECO:0000256" key="1">
    <source>
        <dbReference type="SAM" id="Phobius"/>
    </source>
</evidence>